<accession>A0ABS5IDR0</accession>
<dbReference type="RefSeq" id="WP_211549413.1">
    <property type="nucleotide sequence ID" value="NZ_JAGTUF010000012.1"/>
</dbReference>
<comment type="caution">
    <text evidence="1">The sequence shown here is derived from an EMBL/GenBank/DDBJ whole genome shotgun (WGS) entry which is preliminary data.</text>
</comment>
<proteinExistence type="predicted"/>
<sequence>MVKTTETLVTFRKPFSLRSIDTRLPAGTYRLIIDEEEIDGLSFSAWRRLATMLITPAVGMEDGNQQIFTINQHELDVALKADESP</sequence>
<organism evidence="1 2">
    <name type="scientific">Magnetospirillum sulfuroxidans</name>
    <dbReference type="NCBI Taxonomy" id="611300"/>
    <lineage>
        <taxon>Bacteria</taxon>
        <taxon>Pseudomonadati</taxon>
        <taxon>Pseudomonadota</taxon>
        <taxon>Alphaproteobacteria</taxon>
        <taxon>Rhodospirillales</taxon>
        <taxon>Rhodospirillaceae</taxon>
        <taxon>Magnetospirillum</taxon>
    </lineage>
</organism>
<gene>
    <name evidence="1" type="ORF">KEC16_12570</name>
</gene>
<evidence type="ECO:0000313" key="2">
    <source>
        <dbReference type="Proteomes" id="UP000680714"/>
    </source>
</evidence>
<protein>
    <submittedName>
        <fullName evidence="1">Uncharacterized protein</fullName>
    </submittedName>
</protein>
<reference evidence="1 2" key="1">
    <citation type="submission" date="2021-04" db="EMBL/GenBank/DDBJ databases">
        <title>Magnetospirillum sulfuroxidans sp. nov., a facultative chemolithoautotrophic sulfur-oxidizing alphaproteobacterium isolated from freshwater sediment and proposals for Paramagetospirillum gen. nov., and Magnetospirillaceae fam. nov.</title>
        <authorList>
            <person name="Koziaeva V."/>
            <person name="Geelhoed J.S."/>
            <person name="Sorokin D.Y."/>
            <person name="Grouzdev D.S."/>
        </authorList>
    </citation>
    <scope>NUCLEOTIDE SEQUENCE [LARGE SCALE GENOMIC DNA]</scope>
    <source>
        <strain evidence="1 2">J10</strain>
    </source>
</reference>
<evidence type="ECO:0000313" key="1">
    <source>
        <dbReference type="EMBL" id="MBR9972550.1"/>
    </source>
</evidence>
<keyword evidence="2" id="KW-1185">Reference proteome</keyword>
<name>A0ABS5IDR0_9PROT</name>
<dbReference type="EMBL" id="JAGTUF010000012">
    <property type="protein sequence ID" value="MBR9972550.1"/>
    <property type="molecule type" value="Genomic_DNA"/>
</dbReference>
<dbReference type="Proteomes" id="UP000680714">
    <property type="component" value="Unassembled WGS sequence"/>
</dbReference>